<dbReference type="AlphaFoldDB" id="A0A8H3ED61"/>
<dbReference type="GO" id="GO:0019369">
    <property type="term" value="P:arachidonate metabolic process"/>
    <property type="evidence" value="ECO:0007669"/>
    <property type="project" value="TreeGrafter"/>
</dbReference>
<dbReference type="GO" id="GO:0046486">
    <property type="term" value="P:glycerolipid metabolic process"/>
    <property type="evidence" value="ECO:0007669"/>
    <property type="project" value="UniProtKB-ARBA"/>
</dbReference>
<dbReference type="Gene3D" id="3.40.1090.10">
    <property type="entry name" value="Cytosolic phospholipase A2 catalytic domain"/>
    <property type="match status" value="1"/>
</dbReference>
<keyword evidence="7" id="KW-1185">Reference proteome</keyword>
<feature type="short sequence motif" description="DGA/G" evidence="4">
    <location>
        <begin position="144"/>
        <end position="146"/>
    </location>
</feature>
<dbReference type="GO" id="GO:0047499">
    <property type="term" value="F:calcium-independent phospholipase A2 activity"/>
    <property type="evidence" value="ECO:0007669"/>
    <property type="project" value="TreeGrafter"/>
</dbReference>
<evidence type="ECO:0000259" key="5">
    <source>
        <dbReference type="PROSITE" id="PS51635"/>
    </source>
</evidence>
<dbReference type="Proteomes" id="UP000664521">
    <property type="component" value="Unassembled WGS sequence"/>
</dbReference>
<dbReference type="InterPro" id="IPR002641">
    <property type="entry name" value="PNPLA_dom"/>
</dbReference>
<dbReference type="CDD" id="cd07199">
    <property type="entry name" value="Pat17_PNPLA8_PNPLA9_like"/>
    <property type="match status" value="1"/>
</dbReference>
<dbReference type="OrthoDB" id="194358at2759"/>
<proteinExistence type="predicted"/>
<evidence type="ECO:0000256" key="1">
    <source>
        <dbReference type="ARBA" id="ARBA00022801"/>
    </source>
</evidence>
<name>A0A8H3ED61_9LECA</name>
<dbReference type="InterPro" id="IPR016035">
    <property type="entry name" value="Acyl_Trfase/lysoPLipase"/>
</dbReference>
<dbReference type="GO" id="GO:0016020">
    <property type="term" value="C:membrane"/>
    <property type="evidence" value="ECO:0007669"/>
    <property type="project" value="TreeGrafter"/>
</dbReference>
<protein>
    <recommendedName>
        <fullName evidence="5">PNPLA domain-containing protein</fullName>
    </recommendedName>
</protein>
<reference evidence="6" key="1">
    <citation type="submission" date="2021-03" db="EMBL/GenBank/DDBJ databases">
        <authorList>
            <person name="Tagirdzhanova G."/>
        </authorList>
    </citation>
    <scope>NUCLEOTIDE SEQUENCE</scope>
</reference>
<accession>A0A8H3ED61</accession>
<dbReference type="SUPFAM" id="SSF52151">
    <property type="entry name" value="FabD/lysophospholipase-like"/>
    <property type="match status" value="1"/>
</dbReference>
<keyword evidence="3" id="KW-0443">Lipid metabolism</keyword>
<comment type="caution">
    <text evidence="6">The sequence shown here is derived from an EMBL/GenBank/DDBJ whole genome shotgun (WGS) entry which is preliminary data.</text>
</comment>
<evidence type="ECO:0000313" key="6">
    <source>
        <dbReference type="EMBL" id="CAF9904931.1"/>
    </source>
</evidence>
<dbReference type="Pfam" id="PF01734">
    <property type="entry name" value="Patatin"/>
    <property type="match status" value="1"/>
</dbReference>
<dbReference type="GO" id="GO:0016042">
    <property type="term" value="P:lipid catabolic process"/>
    <property type="evidence" value="ECO:0007669"/>
    <property type="project" value="UniProtKB-KW"/>
</dbReference>
<dbReference type="PANTHER" id="PTHR24185:SF1">
    <property type="entry name" value="CALCIUM-INDEPENDENT PHOSPHOLIPASE A2-GAMMA"/>
    <property type="match status" value="1"/>
</dbReference>
<keyword evidence="1" id="KW-0378">Hydrolase</keyword>
<sequence>MPVRKAIHEFKRLSLQAFSNQDSKGPSLFRHSAQFLFSHRYKGEGLNSALQAAFGRQPLLFGPNEYSTSEKVKVGVLAAVPGGRRPYLFTNYSRNPTSPDNDYLVREDDLADEMRCWEAARSTAAAPTYFPPYYHEAKRQPYIDGAVHRNNPIQILEEERRAIWKDKAPPDILLSIGTGIQIGADGTPKDVARAQKTAMRLRWKGLRGRLAVGLDVIQSTLDCNRQWDEFVSAVEWDRHTHRVCHRLNIGLKERPPKLDDVDAIDDLRDKARRYMRPDHASYLNDRYPSAHKHIVAVAQRLVAALFYFEAIHINEDERCIGFLHCRLSRSMRSNFRHLLSEGPTFRVCHKIRGGNWCSSIFRPNFDDRTFSGRIIFQIRSKHRVIEMTLPRWGGSWERISGFSGPQS</sequence>
<dbReference type="PROSITE" id="PS51635">
    <property type="entry name" value="PNPLA"/>
    <property type="match status" value="1"/>
</dbReference>
<keyword evidence="2" id="KW-0442">Lipid degradation</keyword>
<gene>
    <name evidence="6" type="ORF">HETSPECPRED_004827</name>
</gene>
<organism evidence="6 7">
    <name type="scientific">Heterodermia speciosa</name>
    <dbReference type="NCBI Taxonomy" id="116794"/>
    <lineage>
        <taxon>Eukaryota</taxon>
        <taxon>Fungi</taxon>
        <taxon>Dikarya</taxon>
        <taxon>Ascomycota</taxon>
        <taxon>Pezizomycotina</taxon>
        <taxon>Lecanoromycetes</taxon>
        <taxon>OSLEUM clade</taxon>
        <taxon>Lecanoromycetidae</taxon>
        <taxon>Caliciales</taxon>
        <taxon>Physciaceae</taxon>
        <taxon>Heterodermia</taxon>
    </lineage>
</organism>
<evidence type="ECO:0000256" key="4">
    <source>
        <dbReference type="PROSITE-ProRule" id="PRU01161"/>
    </source>
</evidence>
<evidence type="ECO:0000313" key="7">
    <source>
        <dbReference type="Proteomes" id="UP000664521"/>
    </source>
</evidence>
<evidence type="ECO:0000256" key="3">
    <source>
        <dbReference type="ARBA" id="ARBA00023098"/>
    </source>
</evidence>
<dbReference type="EMBL" id="CAJPDS010000003">
    <property type="protein sequence ID" value="CAF9904931.1"/>
    <property type="molecule type" value="Genomic_DNA"/>
</dbReference>
<comment type="caution">
    <text evidence="4">Lacks conserved residue(s) required for the propagation of feature annotation.</text>
</comment>
<dbReference type="PANTHER" id="PTHR24185">
    <property type="entry name" value="CALCIUM-INDEPENDENT PHOSPHOLIPASE A2-GAMMA"/>
    <property type="match status" value="1"/>
</dbReference>
<evidence type="ECO:0000256" key="2">
    <source>
        <dbReference type="ARBA" id="ARBA00022963"/>
    </source>
</evidence>
<feature type="domain" description="PNPLA" evidence="5">
    <location>
        <begin position="1"/>
        <end position="157"/>
    </location>
</feature>